<keyword evidence="2" id="KW-1185">Reference proteome</keyword>
<proteinExistence type="predicted"/>
<protein>
    <submittedName>
        <fullName evidence="1">Uncharacterized protein</fullName>
    </submittedName>
</protein>
<gene>
    <name evidence="1" type="ORF">BDM02DRAFT_3118504</name>
</gene>
<evidence type="ECO:0000313" key="1">
    <source>
        <dbReference type="EMBL" id="KAF9646558.1"/>
    </source>
</evidence>
<name>A0ACB6ZAD9_THEGA</name>
<sequence>MGGFLELVIDFPTSDEDFYSKQAICVIWPTGSTSLVHDDCLHLATFLISKRLNEDGSLIVTDGKSTSGLISHPLPFRSDIKPQSPQALSFISGH</sequence>
<reference evidence="1" key="1">
    <citation type="submission" date="2019-10" db="EMBL/GenBank/DDBJ databases">
        <authorList>
            <consortium name="DOE Joint Genome Institute"/>
            <person name="Kuo A."/>
            <person name="Miyauchi S."/>
            <person name="Kiss E."/>
            <person name="Drula E."/>
            <person name="Kohler A."/>
            <person name="Sanchez-Garcia M."/>
            <person name="Andreopoulos B."/>
            <person name="Barry K.W."/>
            <person name="Bonito G."/>
            <person name="Buee M."/>
            <person name="Carver A."/>
            <person name="Chen C."/>
            <person name="Cichocki N."/>
            <person name="Clum A."/>
            <person name="Culley D."/>
            <person name="Crous P.W."/>
            <person name="Fauchery L."/>
            <person name="Girlanda M."/>
            <person name="Hayes R."/>
            <person name="Keri Z."/>
            <person name="Labutti K."/>
            <person name="Lipzen A."/>
            <person name="Lombard V."/>
            <person name="Magnuson J."/>
            <person name="Maillard F."/>
            <person name="Morin E."/>
            <person name="Murat C."/>
            <person name="Nolan M."/>
            <person name="Ohm R."/>
            <person name="Pangilinan J."/>
            <person name="Pereira M."/>
            <person name="Perotto S."/>
            <person name="Peter M."/>
            <person name="Riley R."/>
            <person name="Sitrit Y."/>
            <person name="Stielow B."/>
            <person name="Szollosi G."/>
            <person name="Zifcakova L."/>
            <person name="Stursova M."/>
            <person name="Spatafora J.W."/>
            <person name="Tedersoo L."/>
            <person name="Vaario L.-M."/>
            <person name="Yamada A."/>
            <person name="Yan M."/>
            <person name="Wang P."/>
            <person name="Xu J."/>
            <person name="Bruns T."/>
            <person name="Baldrian P."/>
            <person name="Vilgalys R."/>
            <person name="Henrissat B."/>
            <person name="Grigoriev I.V."/>
            <person name="Hibbett D."/>
            <person name="Nagy L.G."/>
            <person name="Martin F.M."/>
        </authorList>
    </citation>
    <scope>NUCLEOTIDE SEQUENCE</scope>
    <source>
        <strain evidence="1">P2</strain>
    </source>
</reference>
<comment type="caution">
    <text evidence="1">The sequence shown here is derived from an EMBL/GenBank/DDBJ whole genome shotgun (WGS) entry which is preliminary data.</text>
</comment>
<evidence type="ECO:0000313" key="2">
    <source>
        <dbReference type="Proteomes" id="UP000886501"/>
    </source>
</evidence>
<accession>A0ACB6ZAD9</accession>
<dbReference type="Proteomes" id="UP000886501">
    <property type="component" value="Unassembled WGS sequence"/>
</dbReference>
<reference evidence="1" key="2">
    <citation type="journal article" date="2020" name="Nat. Commun.">
        <title>Large-scale genome sequencing of mycorrhizal fungi provides insights into the early evolution of symbiotic traits.</title>
        <authorList>
            <person name="Miyauchi S."/>
            <person name="Kiss E."/>
            <person name="Kuo A."/>
            <person name="Drula E."/>
            <person name="Kohler A."/>
            <person name="Sanchez-Garcia M."/>
            <person name="Morin E."/>
            <person name="Andreopoulos B."/>
            <person name="Barry K.W."/>
            <person name="Bonito G."/>
            <person name="Buee M."/>
            <person name="Carver A."/>
            <person name="Chen C."/>
            <person name="Cichocki N."/>
            <person name="Clum A."/>
            <person name="Culley D."/>
            <person name="Crous P.W."/>
            <person name="Fauchery L."/>
            <person name="Girlanda M."/>
            <person name="Hayes R.D."/>
            <person name="Keri Z."/>
            <person name="LaButti K."/>
            <person name="Lipzen A."/>
            <person name="Lombard V."/>
            <person name="Magnuson J."/>
            <person name="Maillard F."/>
            <person name="Murat C."/>
            <person name="Nolan M."/>
            <person name="Ohm R.A."/>
            <person name="Pangilinan J."/>
            <person name="Pereira M.F."/>
            <person name="Perotto S."/>
            <person name="Peter M."/>
            <person name="Pfister S."/>
            <person name="Riley R."/>
            <person name="Sitrit Y."/>
            <person name="Stielow J.B."/>
            <person name="Szollosi G."/>
            <person name="Zifcakova L."/>
            <person name="Stursova M."/>
            <person name="Spatafora J.W."/>
            <person name="Tedersoo L."/>
            <person name="Vaario L.M."/>
            <person name="Yamada A."/>
            <person name="Yan M."/>
            <person name="Wang P."/>
            <person name="Xu J."/>
            <person name="Bruns T."/>
            <person name="Baldrian P."/>
            <person name="Vilgalys R."/>
            <person name="Dunand C."/>
            <person name="Henrissat B."/>
            <person name="Grigoriev I.V."/>
            <person name="Hibbett D."/>
            <person name="Nagy L.G."/>
            <person name="Martin F.M."/>
        </authorList>
    </citation>
    <scope>NUCLEOTIDE SEQUENCE</scope>
    <source>
        <strain evidence="1">P2</strain>
    </source>
</reference>
<organism evidence="1 2">
    <name type="scientific">Thelephora ganbajun</name>
    <name type="common">Ganba fungus</name>
    <dbReference type="NCBI Taxonomy" id="370292"/>
    <lineage>
        <taxon>Eukaryota</taxon>
        <taxon>Fungi</taxon>
        <taxon>Dikarya</taxon>
        <taxon>Basidiomycota</taxon>
        <taxon>Agaricomycotina</taxon>
        <taxon>Agaricomycetes</taxon>
        <taxon>Thelephorales</taxon>
        <taxon>Thelephoraceae</taxon>
        <taxon>Thelephora</taxon>
    </lineage>
</organism>
<dbReference type="EMBL" id="MU118055">
    <property type="protein sequence ID" value="KAF9646558.1"/>
    <property type="molecule type" value="Genomic_DNA"/>
</dbReference>